<dbReference type="InterPro" id="IPR025398">
    <property type="entry name" value="DUF4371"/>
</dbReference>
<organism evidence="2 3">
    <name type="scientific">Lactuca sativa</name>
    <name type="common">Garden lettuce</name>
    <dbReference type="NCBI Taxonomy" id="4236"/>
    <lineage>
        <taxon>Eukaryota</taxon>
        <taxon>Viridiplantae</taxon>
        <taxon>Streptophyta</taxon>
        <taxon>Embryophyta</taxon>
        <taxon>Tracheophyta</taxon>
        <taxon>Spermatophyta</taxon>
        <taxon>Magnoliopsida</taxon>
        <taxon>eudicotyledons</taxon>
        <taxon>Gunneridae</taxon>
        <taxon>Pentapetalae</taxon>
        <taxon>asterids</taxon>
        <taxon>campanulids</taxon>
        <taxon>Asterales</taxon>
        <taxon>Asteraceae</taxon>
        <taxon>Cichorioideae</taxon>
        <taxon>Cichorieae</taxon>
        <taxon>Lactucinae</taxon>
        <taxon>Lactuca</taxon>
    </lineage>
</organism>
<protein>
    <recommendedName>
        <fullName evidence="1">DUF4371 domain-containing protein</fullName>
    </recommendedName>
</protein>
<feature type="domain" description="DUF4371" evidence="1">
    <location>
        <begin position="84"/>
        <end position="301"/>
    </location>
</feature>
<sequence length="396" mass="45043">MVLKFDCVVYMNMKKQSTIDEFFKRKHSSSTQDSKNPLEIVLDEDTPTPNVPIIENRFKKIVLKIMKLILNWKKVGGKNCAFLHHTGIECTSFHNVAQKSCDDLLNEAHDIQNVFETFTEEERTNNRLRLKATIYTVCLCAFQGIAYRGHDEGSDSINKGNFREILKGIGYFNIEMEELFRTAPKHALYTSPSIQKEILNLISTRVRRMICEEINGGKFCLVVDEARDQSNKEQMSIVLRFFNKDGFIMEHFFGLVHVPDTTSQTLKNAIYSVLSRNNLDLKSIRGQGYDGASNMRGHFKGLQALISTDCPYAYYVHCFAHRLQLALMAASQGVVALKKFFTRLSFVINVVGASSKRTDQLRDAQAEEIAYKTYVDELETGKGLNQIATLQRAGDT</sequence>
<dbReference type="AlphaFoldDB" id="A0A9R1XPR4"/>
<dbReference type="Proteomes" id="UP000235145">
    <property type="component" value="Unassembled WGS sequence"/>
</dbReference>
<evidence type="ECO:0000259" key="1">
    <source>
        <dbReference type="Pfam" id="PF14291"/>
    </source>
</evidence>
<gene>
    <name evidence="2" type="ORF">LSAT_V11C200051290</name>
</gene>
<reference evidence="2 3" key="1">
    <citation type="journal article" date="2017" name="Nat. Commun.">
        <title>Genome assembly with in vitro proximity ligation data and whole-genome triplication in lettuce.</title>
        <authorList>
            <person name="Reyes-Chin-Wo S."/>
            <person name="Wang Z."/>
            <person name="Yang X."/>
            <person name="Kozik A."/>
            <person name="Arikit S."/>
            <person name="Song C."/>
            <person name="Xia L."/>
            <person name="Froenicke L."/>
            <person name="Lavelle D.O."/>
            <person name="Truco M.J."/>
            <person name="Xia R."/>
            <person name="Zhu S."/>
            <person name="Xu C."/>
            <person name="Xu H."/>
            <person name="Xu X."/>
            <person name="Cox K."/>
            <person name="Korf I."/>
            <person name="Meyers B.C."/>
            <person name="Michelmore R.W."/>
        </authorList>
    </citation>
    <scope>NUCLEOTIDE SEQUENCE [LARGE SCALE GENOMIC DNA]</scope>
    <source>
        <strain evidence="3">cv. Salinas</strain>
        <tissue evidence="2">Seedlings</tissue>
    </source>
</reference>
<dbReference type="InterPro" id="IPR012337">
    <property type="entry name" value="RNaseH-like_sf"/>
</dbReference>
<dbReference type="SUPFAM" id="SSF53098">
    <property type="entry name" value="Ribonuclease H-like"/>
    <property type="match status" value="1"/>
</dbReference>
<evidence type="ECO:0000313" key="3">
    <source>
        <dbReference type="Proteomes" id="UP000235145"/>
    </source>
</evidence>
<dbReference type="EMBL" id="NBSK02000002">
    <property type="protein sequence ID" value="KAJ0220764.1"/>
    <property type="molecule type" value="Genomic_DNA"/>
</dbReference>
<accession>A0A9R1XPR4</accession>
<keyword evidence="3" id="KW-1185">Reference proteome</keyword>
<dbReference type="Pfam" id="PF14291">
    <property type="entry name" value="DUF4371"/>
    <property type="match status" value="1"/>
</dbReference>
<dbReference type="PANTHER" id="PTHR45749">
    <property type="match status" value="1"/>
</dbReference>
<name>A0A9R1XPR4_LACSA</name>
<evidence type="ECO:0000313" key="2">
    <source>
        <dbReference type="EMBL" id="KAJ0220764.1"/>
    </source>
</evidence>
<proteinExistence type="predicted"/>
<comment type="caution">
    <text evidence="2">The sequence shown here is derived from an EMBL/GenBank/DDBJ whole genome shotgun (WGS) entry which is preliminary data.</text>
</comment>
<dbReference type="PANTHER" id="PTHR45749:SF26">
    <property type="entry name" value="ZINC FINGER MYM-TYPE PROTEIN 1-LIKE"/>
    <property type="match status" value="1"/>
</dbReference>